<accession>A0ABQ8Q1X7</accession>
<evidence type="ECO:0000313" key="12">
    <source>
        <dbReference type="Proteomes" id="UP001163828"/>
    </source>
</evidence>
<evidence type="ECO:0000313" key="11">
    <source>
        <dbReference type="EMBL" id="KAJ3991874.1"/>
    </source>
</evidence>
<keyword evidence="4" id="KW-0963">Cytoplasm</keyword>
<protein>
    <submittedName>
        <fullName evidence="11">Afadin and alpha-actinin-binding-domain-containing protein</fullName>
    </submittedName>
</protein>
<dbReference type="Proteomes" id="UP001163828">
    <property type="component" value="Unassembled WGS sequence"/>
</dbReference>
<evidence type="ECO:0000256" key="6">
    <source>
        <dbReference type="ARBA" id="ARBA00022949"/>
    </source>
</evidence>
<evidence type="ECO:0000256" key="4">
    <source>
        <dbReference type="ARBA" id="ARBA00022490"/>
    </source>
</evidence>
<evidence type="ECO:0000256" key="9">
    <source>
        <dbReference type="SAM" id="Coils"/>
    </source>
</evidence>
<name>A0ABQ8Q1X7_9AGAR</name>
<sequence>MAATATPARMAVHWSSETSEYSDLRSPSSQVSDDSFVSTSSLQYINSQLVAHGFSSAPGVSLDGLSKGDMDKTVKCFLDLLAQRIKDMSRTEQLTAELRTLRYDHERMISMHRTASESAANFEREVNLQKSRLGSTTKTLQATEAAHKNTNAELQRTRSALQAVRATHQAELKKREKEMERTMERWTKLSDSQVKLGATASGLRFCGSANGAVEPAVQILGKGKGFLEVALEEAEKAREQSGKDNLGLRKMLLKAVNEIQTISFELKQTLLKPAHVTEAPTPMTLPELFPLSPPNFTPTTLSSSLARLRDVLEMLSSPTDSMRTSPSISPVPQLAASTPEIERLNQVIEQLKSDLRLSKEQVTFDPVEVQAITLPTQDEEREHVVVLKRGLEEERQRVTEAMVQLENDRFEIEAERARLQEEKRRSRAETMFAELTPTEDDLEARLNHAAKRASTSTSKPKPKPFPRKPQSPSKNFQININKAHRRTTRVGTARRRSSSSSVSISPSKSRKDAEPSFETEVIPRLLPPSISIEAPAPMLTTSSSTESLLPTAFVLPPPSPSASLPPPKPALLLSGASTLPLSFHTPREPSEDSKTLSQPSPQVYVPTSVTPLEVVNPVPLTPLAEARRAFPYPVAKPLATHMVHAYSPVRPSPLSRILLLGNSPESPLNISPEDVSDSRGLEALIEEEEEEVETDDGLLVAELFPPISYSRASSSDDEGGLTLAQQLGISESPPPEKPVFSTRPESPLLCEKKVQSNVDRRSRPFKAKLVTDKVQLRSKPASGVFKSSRSSWTVDKGAGLKANLNKAKSMGPPLITKITTRISERSNPSSTGGDEKENSSGSAILNLKVADGEKLGGGNAKKSGLPNVDVRSLRATSAPRRVPIDSADAPPIGRRRK</sequence>
<dbReference type="EMBL" id="MU790936">
    <property type="protein sequence ID" value="KAJ3991874.1"/>
    <property type="molecule type" value="Genomic_DNA"/>
</dbReference>
<evidence type="ECO:0000256" key="5">
    <source>
        <dbReference type="ARBA" id="ARBA00022889"/>
    </source>
</evidence>
<reference evidence="11" key="1">
    <citation type="submission" date="2022-08" db="EMBL/GenBank/DDBJ databases">
        <authorList>
            <consortium name="DOE Joint Genome Institute"/>
            <person name="Min B."/>
            <person name="Riley R."/>
            <person name="Sierra-Patev S."/>
            <person name="Naranjo-Ortiz M."/>
            <person name="Looney B."/>
            <person name="Konkel Z."/>
            <person name="Slot J.C."/>
            <person name="Sakamoto Y."/>
            <person name="Steenwyk J.L."/>
            <person name="Rokas A."/>
            <person name="Carro J."/>
            <person name="Camarero S."/>
            <person name="Ferreira P."/>
            <person name="Molpeceres G."/>
            <person name="Ruiz-Duenas F.J."/>
            <person name="Serrano A."/>
            <person name="Henrissat B."/>
            <person name="Drula E."/>
            <person name="Hughes K.W."/>
            <person name="Mata J.L."/>
            <person name="Ishikawa N.K."/>
            <person name="Vargas-Isla R."/>
            <person name="Ushijima S."/>
            <person name="Smith C.A."/>
            <person name="Ahrendt S."/>
            <person name="Andreopoulos W."/>
            <person name="He G."/>
            <person name="Labutti K."/>
            <person name="Lipzen A."/>
            <person name="Ng V."/>
            <person name="Sandor L."/>
            <person name="Barry K."/>
            <person name="Martinez A.T."/>
            <person name="Xiao Y."/>
            <person name="Gibbons J.G."/>
            <person name="Terashima K."/>
            <person name="Hibbett D.S."/>
            <person name="Grigoriev I.V."/>
        </authorList>
    </citation>
    <scope>NUCLEOTIDE SEQUENCE</scope>
    <source>
        <strain evidence="11">TFB10827</strain>
    </source>
</reference>
<comment type="caution">
    <text evidence="11">The sequence shown here is derived from an EMBL/GenBank/DDBJ whole genome shotgun (WGS) entry which is preliminary data.</text>
</comment>
<organism evidence="11 12">
    <name type="scientific">Lentinula boryana</name>
    <dbReference type="NCBI Taxonomy" id="40481"/>
    <lineage>
        <taxon>Eukaryota</taxon>
        <taxon>Fungi</taxon>
        <taxon>Dikarya</taxon>
        <taxon>Basidiomycota</taxon>
        <taxon>Agaricomycotina</taxon>
        <taxon>Agaricomycetes</taxon>
        <taxon>Agaricomycetidae</taxon>
        <taxon>Agaricales</taxon>
        <taxon>Marasmiineae</taxon>
        <taxon>Omphalotaceae</taxon>
        <taxon>Lentinula</taxon>
    </lineage>
</organism>
<feature type="compositionally biased region" description="Basic and acidic residues" evidence="10">
    <location>
        <begin position="585"/>
        <end position="594"/>
    </location>
</feature>
<feature type="region of interest" description="Disordered" evidence="10">
    <location>
        <begin position="803"/>
        <end position="897"/>
    </location>
</feature>
<feature type="coiled-coil region" evidence="9">
    <location>
        <begin position="140"/>
        <end position="189"/>
    </location>
</feature>
<keyword evidence="7 9" id="KW-0175">Coiled coil</keyword>
<feature type="region of interest" description="Disordered" evidence="10">
    <location>
        <begin position="420"/>
        <end position="520"/>
    </location>
</feature>
<feature type="region of interest" description="Disordered" evidence="10">
    <location>
        <begin position="1"/>
        <end position="30"/>
    </location>
</feature>
<dbReference type="PANTHER" id="PTHR46507:SF4">
    <property type="entry name" value="SSX FAMILY MEMBER 2 INTERACTING PROTEIN"/>
    <property type="match status" value="1"/>
</dbReference>
<evidence type="ECO:0000256" key="7">
    <source>
        <dbReference type="ARBA" id="ARBA00023054"/>
    </source>
</evidence>
<keyword evidence="8" id="KW-0206">Cytoskeleton</keyword>
<feature type="compositionally biased region" description="Basic residues" evidence="10">
    <location>
        <begin position="482"/>
        <end position="497"/>
    </location>
</feature>
<dbReference type="InterPro" id="IPR052300">
    <property type="entry name" value="Adhesion_Centrosome_assoc"/>
</dbReference>
<keyword evidence="5" id="KW-0130">Cell adhesion</keyword>
<dbReference type="Pfam" id="PF11559">
    <property type="entry name" value="ADIP"/>
    <property type="match status" value="1"/>
</dbReference>
<gene>
    <name evidence="11" type="ORF">F5050DRAFT_1791861</name>
</gene>
<feature type="compositionally biased region" description="Polar residues" evidence="10">
    <location>
        <begin position="15"/>
        <end position="30"/>
    </location>
</feature>
<keyword evidence="12" id="KW-1185">Reference proteome</keyword>
<evidence type="ECO:0000256" key="2">
    <source>
        <dbReference type="ARBA" id="ARBA00004300"/>
    </source>
</evidence>
<dbReference type="PANTHER" id="PTHR46507">
    <property type="entry name" value="AFADIN- AND ALPHA-ACTININ-BINDING PROTEIN"/>
    <property type="match status" value="1"/>
</dbReference>
<dbReference type="InterPro" id="IPR021622">
    <property type="entry name" value="Afadin/alpha-actinin-bd"/>
</dbReference>
<evidence type="ECO:0000256" key="3">
    <source>
        <dbReference type="ARBA" id="ARBA00009291"/>
    </source>
</evidence>
<evidence type="ECO:0000256" key="10">
    <source>
        <dbReference type="SAM" id="MobiDB-lite"/>
    </source>
</evidence>
<feature type="region of interest" description="Disordered" evidence="10">
    <location>
        <begin position="580"/>
        <end position="601"/>
    </location>
</feature>
<comment type="similarity">
    <text evidence="3">Belongs to the ADIP family.</text>
</comment>
<evidence type="ECO:0000256" key="1">
    <source>
        <dbReference type="ARBA" id="ARBA00004282"/>
    </source>
</evidence>
<feature type="compositionally biased region" description="Polar residues" evidence="10">
    <location>
        <begin position="817"/>
        <end position="832"/>
    </location>
</feature>
<feature type="compositionally biased region" description="Low complexity" evidence="10">
    <location>
        <begin position="498"/>
        <end position="507"/>
    </location>
</feature>
<proteinExistence type="inferred from homology"/>
<comment type="subcellular location">
    <subcellularLocation>
        <location evidence="1">Cell junction</location>
    </subcellularLocation>
    <subcellularLocation>
        <location evidence="2">Cytoplasm</location>
        <location evidence="2">Cytoskeleton</location>
        <location evidence="2">Microtubule organizing center</location>
        <location evidence="2">Centrosome</location>
    </subcellularLocation>
</comment>
<evidence type="ECO:0000256" key="8">
    <source>
        <dbReference type="ARBA" id="ARBA00023212"/>
    </source>
</evidence>
<keyword evidence="6" id="KW-0965">Cell junction</keyword>